<comment type="catalytic activity">
    <reaction evidence="5">
        <text>a hydroperoxide + L-cysteinyl-[protein] = S-hydroxy-L-cysteinyl-[protein] + an alcohol</text>
        <dbReference type="Rhea" id="RHEA:67124"/>
        <dbReference type="Rhea" id="RHEA-COMP:10131"/>
        <dbReference type="Rhea" id="RHEA-COMP:17193"/>
        <dbReference type="ChEBI" id="CHEBI:29950"/>
        <dbReference type="ChEBI" id="CHEBI:30879"/>
        <dbReference type="ChEBI" id="CHEBI:35924"/>
        <dbReference type="ChEBI" id="CHEBI:61973"/>
    </reaction>
    <physiologicalReaction direction="left-to-right" evidence="5">
        <dbReference type="Rhea" id="RHEA:67125"/>
    </physiologicalReaction>
</comment>
<name>A0A7M7PFI8_STRPU</name>
<evidence type="ECO:0000256" key="1">
    <source>
        <dbReference type="ARBA" id="ARBA00004496"/>
    </source>
</evidence>
<feature type="compositionally biased region" description="Polar residues" evidence="6">
    <location>
        <begin position="308"/>
        <end position="318"/>
    </location>
</feature>
<evidence type="ECO:0000313" key="7">
    <source>
        <dbReference type="EnsemblMetazoa" id="XP_030851089"/>
    </source>
</evidence>
<dbReference type="GO" id="GO:0070728">
    <property type="term" value="F:L-leucine binding"/>
    <property type="evidence" value="ECO:0000318"/>
    <property type="project" value="GO_Central"/>
</dbReference>
<dbReference type="KEGG" id="spu:584902"/>
<dbReference type="PANTHER" id="PTHR12474:SF0">
    <property type="entry name" value="SESTRIN HOMOLOG"/>
    <property type="match status" value="1"/>
</dbReference>
<reference evidence="7" key="2">
    <citation type="submission" date="2021-01" db="UniProtKB">
        <authorList>
            <consortium name="EnsemblMetazoa"/>
        </authorList>
    </citation>
    <scope>IDENTIFICATION</scope>
</reference>
<keyword evidence="4" id="KW-0560">Oxidoreductase</keyword>
<dbReference type="GO" id="GO:1901031">
    <property type="term" value="P:regulation of response to reactive oxygen species"/>
    <property type="evidence" value="ECO:0007669"/>
    <property type="project" value="InterPro"/>
</dbReference>
<feature type="region of interest" description="Disordered" evidence="6">
    <location>
        <begin position="297"/>
        <end position="378"/>
    </location>
</feature>
<comment type="subcellular location">
    <subcellularLocation>
        <location evidence="1">Cytoplasm</location>
    </subcellularLocation>
</comment>
<evidence type="ECO:0000256" key="3">
    <source>
        <dbReference type="ARBA" id="ARBA00022490"/>
    </source>
</evidence>
<evidence type="ECO:0000256" key="6">
    <source>
        <dbReference type="SAM" id="MobiDB-lite"/>
    </source>
</evidence>
<reference evidence="8" key="1">
    <citation type="submission" date="2015-02" db="EMBL/GenBank/DDBJ databases">
        <title>Genome sequencing for Strongylocentrotus purpuratus.</title>
        <authorList>
            <person name="Murali S."/>
            <person name="Liu Y."/>
            <person name="Vee V."/>
            <person name="English A."/>
            <person name="Wang M."/>
            <person name="Skinner E."/>
            <person name="Han Y."/>
            <person name="Muzny D.M."/>
            <person name="Worley K.C."/>
            <person name="Gibbs R.A."/>
        </authorList>
    </citation>
    <scope>NUCLEOTIDE SEQUENCE</scope>
</reference>
<accession>A0A7M7PFI8</accession>
<dbReference type="InterPro" id="IPR029032">
    <property type="entry name" value="AhpD-like"/>
</dbReference>
<dbReference type="FunFam" id="1.20.1290.10:FF:000001">
    <property type="entry name" value="Sestrin 1"/>
    <property type="match status" value="1"/>
</dbReference>
<sequence length="548" mass="62522">MEESELRWLFTRLATRDATERSLALAEIEVTGGELVPNGSPNGTGDGMRIGSNDHCADGTLIESALSKNVTSTRFLAHILRLAIQCPFSDVRERCKAVLQGVKEQGGKIPRQCGTGPSSFIPNSEIQGVENGADEQVREIFTDVFVQSQRLDHLTAVMGLHPQYLAAFCRTQDFMLRGNGPLPYDYRNYIAILTAARHRCSYVMGLQESEFLSQGGDREWLQGLEHVPPKIQDLYELIKLLSHRPWLITQELIEKLLKGPHNWTLSELVQACVLISHFTSLPSFIYGCGINPEIDMDGGHTLRPPSLTDESGLSNNNKPNEESAGGNVEELVQKMKNIEKQSDTEDSQEEKVKKFEKVREQSGKLLPRSPGSCGEREDITPFVQDPSFLYEDFARRGENSQFQTFRAQDYTWEDQGYSLVNRYYPDVSQLMDDKLGVAYNMTYNTMGHKKQVDTSLLRRAIWNYIHSLYGIRHDDYDYGEINELLDRQLKTYIKTIACYPDRTTKHDYDSFWLDFKHSEKVHVNVMVLEARIQASLLYCLRAIMRYMT</sequence>
<dbReference type="Proteomes" id="UP000007110">
    <property type="component" value="Unassembled WGS sequence"/>
</dbReference>
<dbReference type="EnsemblMetazoa" id="XM_030995229">
    <property type="protein sequence ID" value="XP_030851089"/>
    <property type="gene ID" value="LOC584902"/>
</dbReference>
<dbReference type="Gene3D" id="1.20.1290.10">
    <property type="entry name" value="AhpD-like"/>
    <property type="match status" value="1"/>
</dbReference>
<evidence type="ECO:0000313" key="8">
    <source>
        <dbReference type="Proteomes" id="UP000007110"/>
    </source>
</evidence>
<dbReference type="InParanoid" id="A0A7M7PFI8"/>
<dbReference type="PANTHER" id="PTHR12474">
    <property type="entry name" value="P53 REGULATED PA26 NUCLEAR PROTEIN SESTRIN"/>
    <property type="match status" value="1"/>
</dbReference>
<comment type="similarity">
    <text evidence="2">Belongs to the sestrin family.</text>
</comment>
<dbReference type="RefSeq" id="XP_030851089.1">
    <property type="nucleotide sequence ID" value="XM_030995229.1"/>
</dbReference>
<keyword evidence="8" id="KW-1185">Reference proteome</keyword>
<organism evidence="7 8">
    <name type="scientific">Strongylocentrotus purpuratus</name>
    <name type="common">Purple sea urchin</name>
    <dbReference type="NCBI Taxonomy" id="7668"/>
    <lineage>
        <taxon>Eukaryota</taxon>
        <taxon>Metazoa</taxon>
        <taxon>Echinodermata</taxon>
        <taxon>Eleutherozoa</taxon>
        <taxon>Echinozoa</taxon>
        <taxon>Echinoidea</taxon>
        <taxon>Euechinoidea</taxon>
        <taxon>Echinacea</taxon>
        <taxon>Camarodonta</taxon>
        <taxon>Echinidea</taxon>
        <taxon>Strongylocentrotidae</taxon>
        <taxon>Strongylocentrotus</taxon>
    </lineage>
</organism>
<dbReference type="GeneID" id="584902"/>
<proteinExistence type="inferred from homology"/>
<evidence type="ECO:0000256" key="4">
    <source>
        <dbReference type="ARBA" id="ARBA00023002"/>
    </source>
</evidence>
<dbReference type="OrthoDB" id="337464at2759"/>
<evidence type="ECO:0000256" key="5">
    <source>
        <dbReference type="ARBA" id="ARBA00049242"/>
    </source>
</evidence>
<keyword evidence="3" id="KW-0963">Cytoplasm</keyword>
<dbReference type="GO" id="GO:0005737">
    <property type="term" value="C:cytoplasm"/>
    <property type="evidence" value="ECO:0007669"/>
    <property type="project" value="UniProtKB-SubCell"/>
</dbReference>
<dbReference type="GO" id="GO:0005634">
    <property type="term" value="C:nucleus"/>
    <property type="evidence" value="ECO:0007669"/>
    <property type="project" value="InterPro"/>
</dbReference>
<protein>
    <recommendedName>
        <fullName evidence="9">Sestrin</fullName>
    </recommendedName>
</protein>
<dbReference type="GO" id="GO:0071233">
    <property type="term" value="P:cellular response to L-leucine"/>
    <property type="evidence" value="ECO:0000318"/>
    <property type="project" value="GO_Central"/>
</dbReference>
<dbReference type="SUPFAM" id="SSF69118">
    <property type="entry name" value="AhpD-like"/>
    <property type="match status" value="1"/>
</dbReference>
<dbReference type="InterPro" id="IPR006730">
    <property type="entry name" value="Sestrin"/>
</dbReference>
<dbReference type="GO" id="GO:0016239">
    <property type="term" value="P:positive regulation of macroautophagy"/>
    <property type="evidence" value="ECO:0000318"/>
    <property type="project" value="GO_Central"/>
</dbReference>
<dbReference type="GO" id="GO:0016684">
    <property type="term" value="F:oxidoreductase activity, acting on peroxide as acceptor"/>
    <property type="evidence" value="ECO:0000318"/>
    <property type="project" value="GO_Central"/>
</dbReference>
<evidence type="ECO:0008006" key="9">
    <source>
        <dbReference type="Google" id="ProtNLM"/>
    </source>
</evidence>
<feature type="compositionally biased region" description="Basic and acidic residues" evidence="6">
    <location>
        <begin position="331"/>
        <end position="362"/>
    </location>
</feature>
<dbReference type="GO" id="GO:1904262">
    <property type="term" value="P:negative regulation of TORC1 signaling"/>
    <property type="evidence" value="ECO:0000318"/>
    <property type="project" value="GO_Central"/>
</dbReference>
<dbReference type="OMA" id="CDQVTQV"/>
<dbReference type="AlphaFoldDB" id="A0A7M7PFI8"/>
<evidence type="ECO:0000256" key="2">
    <source>
        <dbReference type="ARBA" id="ARBA00008350"/>
    </source>
</evidence>
<dbReference type="Pfam" id="PF04636">
    <property type="entry name" value="PA26"/>
    <property type="match status" value="1"/>
</dbReference>
<dbReference type="GO" id="GO:1990253">
    <property type="term" value="P:cellular response to leucine starvation"/>
    <property type="evidence" value="ECO:0000318"/>
    <property type="project" value="GO_Central"/>
</dbReference>